<dbReference type="EMBL" id="CM037616">
    <property type="protein sequence ID" value="KAH7993711.1"/>
    <property type="molecule type" value="Genomic_DNA"/>
</dbReference>
<accession>A0ACB8EMQ1</accession>
<protein>
    <submittedName>
        <fullName evidence="1">Uncharacterized protein</fullName>
    </submittedName>
</protein>
<organism evidence="1 2">
    <name type="scientific">Sphaerodactylus townsendi</name>
    <dbReference type="NCBI Taxonomy" id="933632"/>
    <lineage>
        <taxon>Eukaryota</taxon>
        <taxon>Metazoa</taxon>
        <taxon>Chordata</taxon>
        <taxon>Craniata</taxon>
        <taxon>Vertebrata</taxon>
        <taxon>Euteleostomi</taxon>
        <taxon>Lepidosauria</taxon>
        <taxon>Squamata</taxon>
        <taxon>Bifurcata</taxon>
        <taxon>Gekkota</taxon>
        <taxon>Sphaerodactylidae</taxon>
        <taxon>Sphaerodactylus</taxon>
    </lineage>
</organism>
<reference evidence="1" key="1">
    <citation type="submission" date="2021-08" db="EMBL/GenBank/DDBJ databases">
        <title>The first chromosome-level gecko genome reveals the dynamic sex chromosomes of Neotropical dwarf geckos (Sphaerodactylidae: Sphaerodactylus).</title>
        <authorList>
            <person name="Pinto B.J."/>
            <person name="Keating S.E."/>
            <person name="Gamble T."/>
        </authorList>
    </citation>
    <scope>NUCLEOTIDE SEQUENCE</scope>
    <source>
        <strain evidence="1">TG3544</strain>
    </source>
</reference>
<keyword evidence="2" id="KW-1185">Reference proteome</keyword>
<gene>
    <name evidence="1" type="ORF">K3G42_032095</name>
</gene>
<name>A0ACB8EMQ1_9SAUR</name>
<comment type="caution">
    <text evidence="1">The sequence shown here is derived from an EMBL/GenBank/DDBJ whole genome shotgun (WGS) entry which is preliminary data.</text>
</comment>
<dbReference type="Proteomes" id="UP000827872">
    <property type="component" value="Linkage Group LG03"/>
</dbReference>
<evidence type="ECO:0000313" key="1">
    <source>
        <dbReference type="EMBL" id="KAH7993711.1"/>
    </source>
</evidence>
<evidence type="ECO:0000313" key="2">
    <source>
        <dbReference type="Proteomes" id="UP000827872"/>
    </source>
</evidence>
<sequence length="203" mass="23341">MSRGAPATPRPGIRRKGCYWRSQEVEVMLGAIREGGFCPLLMGGTKLPNKKEFAVVVRALRSQGFERTISQARTKWKNIKKAYYDSRRRWKGRPPPQGRPQFYSELEDLWHLAGEPSEEERRPERPASPTEAAHSSEEEEAEESGEMAQGAGEVRDLQRRMREIEERVKRSDQEQQAMKQANRELEATVERLMVLQEQSKGST</sequence>
<proteinExistence type="predicted"/>